<organism evidence="2 3">
    <name type="scientific">Strongyloides venezuelensis</name>
    <name type="common">Threadworm</name>
    <dbReference type="NCBI Taxonomy" id="75913"/>
    <lineage>
        <taxon>Eukaryota</taxon>
        <taxon>Metazoa</taxon>
        <taxon>Ecdysozoa</taxon>
        <taxon>Nematoda</taxon>
        <taxon>Chromadorea</taxon>
        <taxon>Rhabditida</taxon>
        <taxon>Tylenchina</taxon>
        <taxon>Panagrolaimomorpha</taxon>
        <taxon>Strongyloidoidea</taxon>
        <taxon>Strongyloididae</taxon>
        <taxon>Strongyloides</taxon>
    </lineage>
</organism>
<name>A0A0K0FID6_STRVS</name>
<accession>A0A0K0FID6</accession>
<dbReference type="Gene3D" id="2.120.10.80">
    <property type="entry name" value="Kelch-type beta propeller"/>
    <property type="match status" value="1"/>
</dbReference>
<evidence type="ECO:0000256" key="1">
    <source>
        <dbReference type="ARBA" id="ARBA00022441"/>
    </source>
</evidence>
<evidence type="ECO:0000313" key="2">
    <source>
        <dbReference type="Proteomes" id="UP000035680"/>
    </source>
</evidence>
<proteinExistence type="predicted"/>
<protein>
    <submittedName>
        <fullName evidence="3">Kelch-like protein</fullName>
    </submittedName>
</protein>
<dbReference type="WBParaSite" id="SVE_0865500.1">
    <property type="protein sequence ID" value="SVE_0865500.1"/>
    <property type="gene ID" value="SVE_0865500"/>
</dbReference>
<keyword evidence="1" id="KW-0880">Kelch repeat</keyword>
<keyword evidence="2" id="KW-1185">Reference proteome</keyword>
<reference evidence="3" key="2">
    <citation type="submission" date="2015-08" db="UniProtKB">
        <authorList>
            <consortium name="WormBaseParasite"/>
        </authorList>
    </citation>
    <scope>IDENTIFICATION</scope>
</reference>
<evidence type="ECO:0000313" key="3">
    <source>
        <dbReference type="WBParaSite" id="SVE_0865500.1"/>
    </source>
</evidence>
<dbReference type="InterPro" id="IPR052392">
    <property type="entry name" value="Kelch-BTB_domain-containing"/>
</dbReference>
<dbReference type="SUPFAM" id="SSF117281">
    <property type="entry name" value="Kelch motif"/>
    <property type="match status" value="1"/>
</dbReference>
<dbReference type="STRING" id="75913.A0A0K0FID6"/>
<sequence length="429" mass="50232">MIVSLIFKDNCERQVSTSFLTSYFNYFTAFYHFNGLNGPAINLKNIEAVVFDELVKIIQNDIIICDEMMPDIIIGADYLQCDIILEKCIEEILLNNNINIIKDYQIFNILFSFQQNSPKLYYLLVKNHTKLNQIPFDMMDERSFAMLLSNHFFNPPFDTITNLIDKWISKNNYKSDICSHTKVRKTKYFSYFIICENNVKKMTVSLTTLHFFTSQKYTFTDYTPLSIITYNENSVFIFNNQVENFSTQGLLINEKNESFKLPPHLATRIRYATLIYKDIIYTFGGSYENVRCFSVEMYNIITEERKLLSSMTIAVMDASVTAYNDFIYVIGGVIKEDVNIVQVYDIKNDKWKPASSTNYPSSLSTTLTFNERIIVIHNNFIESYIPSLGEWKIVKYNNKNINHIFYDNEGIYGCYCNNNNEYKINLIYT</sequence>
<dbReference type="AlphaFoldDB" id="A0A0K0FID6"/>
<dbReference type="PANTHER" id="PTHR46375">
    <property type="entry name" value="KELCH REPEAT AND BTB DOMAIN-CONTAINING PROTEIN 13-RELATED"/>
    <property type="match status" value="1"/>
</dbReference>
<dbReference type="Pfam" id="PF01344">
    <property type="entry name" value="Kelch_1"/>
    <property type="match status" value="2"/>
</dbReference>
<dbReference type="InterPro" id="IPR015915">
    <property type="entry name" value="Kelch-typ_b-propeller"/>
</dbReference>
<dbReference type="InterPro" id="IPR006652">
    <property type="entry name" value="Kelch_1"/>
</dbReference>
<dbReference type="Proteomes" id="UP000035680">
    <property type="component" value="Unassembled WGS sequence"/>
</dbReference>
<reference evidence="2" key="1">
    <citation type="submission" date="2014-07" db="EMBL/GenBank/DDBJ databases">
        <authorList>
            <person name="Martin A.A"/>
            <person name="De Silva N."/>
        </authorList>
    </citation>
    <scope>NUCLEOTIDE SEQUENCE</scope>
</reference>
<dbReference type="PANTHER" id="PTHR46375:SF3">
    <property type="entry name" value="KELCH REPEAT AND BTB DOMAIN-CONTAINING PROTEIN 13"/>
    <property type="match status" value="1"/>
</dbReference>
<dbReference type="SMART" id="SM00612">
    <property type="entry name" value="Kelch"/>
    <property type="match status" value="2"/>
</dbReference>